<dbReference type="Proteomes" id="UP001629432">
    <property type="component" value="Unassembled WGS sequence"/>
</dbReference>
<evidence type="ECO:0000313" key="2">
    <source>
        <dbReference type="EMBL" id="MFM0640157.1"/>
    </source>
</evidence>
<feature type="compositionally biased region" description="Low complexity" evidence="1">
    <location>
        <begin position="129"/>
        <end position="141"/>
    </location>
</feature>
<keyword evidence="3" id="KW-1185">Reference proteome</keyword>
<gene>
    <name evidence="2" type="ORF">PQQ63_26025</name>
</gene>
<evidence type="ECO:0000313" key="3">
    <source>
        <dbReference type="Proteomes" id="UP001629432"/>
    </source>
</evidence>
<dbReference type="RefSeq" id="WP_408338859.1">
    <property type="nucleotide sequence ID" value="NZ_JAQQCF010000026.1"/>
</dbReference>
<feature type="region of interest" description="Disordered" evidence="1">
    <location>
        <begin position="120"/>
        <end position="141"/>
    </location>
</feature>
<sequence length="141" mass="15124">MSSFDGSRAKASDKLAKPPLHDSMLRTPCLTEPCLNYSLITHRGGWQVAERMTDVPMLRLRKRQFPDQGPPTCAAGVRILGEFFFGPTDKPAGIFIFASEGVLSGIEVYGLATDAPAALPREEALRPFPSSSGESSPADGS</sequence>
<protein>
    <submittedName>
        <fullName evidence="2">Uncharacterized protein</fullName>
    </submittedName>
</protein>
<evidence type="ECO:0000256" key="1">
    <source>
        <dbReference type="SAM" id="MobiDB-lite"/>
    </source>
</evidence>
<reference evidence="2 3" key="1">
    <citation type="journal article" date="2024" name="Chem. Sci.">
        <title>Discovery of megapolipeptins by genome mining of a Burkholderiales bacteria collection.</title>
        <authorList>
            <person name="Paulo B.S."/>
            <person name="Recchia M.J.J."/>
            <person name="Lee S."/>
            <person name="Fergusson C.H."/>
            <person name="Romanowski S.B."/>
            <person name="Hernandez A."/>
            <person name="Krull N."/>
            <person name="Liu D.Y."/>
            <person name="Cavanagh H."/>
            <person name="Bos A."/>
            <person name="Gray C.A."/>
            <person name="Murphy B.T."/>
            <person name="Linington R.G."/>
            <person name="Eustaquio A.S."/>
        </authorList>
    </citation>
    <scope>NUCLEOTIDE SEQUENCE [LARGE SCALE GENOMIC DNA]</scope>
    <source>
        <strain evidence="2 3">RL17-338-BIC-A</strain>
    </source>
</reference>
<comment type="caution">
    <text evidence="2">The sequence shown here is derived from an EMBL/GenBank/DDBJ whole genome shotgun (WGS) entry which is preliminary data.</text>
</comment>
<organism evidence="2 3">
    <name type="scientific">Paraburkholderia metrosideri</name>
    <dbReference type="NCBI Taxonomy" id="580937"/>
    <lineage>
        <taxon>Bacteria</taxon>
        <taxon>Pseudomonadati</taxon>
        <taxon>Pseudomonadota</taxon>
        <taxon>Betaproteobacteria</taxon>
        <taxon>Burkholderiales</taxon>
        <taxon>Burkholderiaceae</taxon>
        <taxon>Paraburkholderia</taxon>
    </lineage>
</organism>
<dbReference type="EMBL" id="JAQQCF010000026">
    <property type="protein sequence ID" value="MFM0640157.1"/>
    <property type="molecule type" value="Genomic_DNA"/>
</dbReference>
<accession>A0ABW9E1W7</accession>
<proteinExistence type="predicted"/>
<name>A0ABW9E1W7_9BURK</name>